<accession>A0A2T5YFP7</accession>
<dbReference type="OrthoDB" id="1488345at2"/>
<dbReference type="RefSeq" id="WP_108212592.1">
    <property type="nucleotide sequence ID" value="NZ_QBKI01000007.1"/>
</dbReference>
<feature type="domain" description="ASPIC/UnbV" evidence="2">
    <location>
        <begin position="547"/>
        <end position="613"/>
    </location>
</feature>
<dbReference type="PROSITE" id="PS51257">
    <property type="entry name" value="PROKAR_LIPOPROTEIN"/>
    <property type="match status" value="1"/>
</dbReference>
<dbReference type="InterPro" id="IPR013517">
    <property type="entry name" value="FG-GAP"/>
</dbReference>
<proteinExistence type="predicted"/>
<dbReference type="Proteomes" id="UP000244225">
    <property type="component" value="Unassembled WGS sequence"/>
</dbReference>
<dbReference type="SUPFAM" id="SSF69318">
    <property type="entry name" value="Integrin alpha N-terminal domain"/>
    <property type="match status" value="3"/>
</dbReference>
<keyword evidence="1" id="KW-0732">Signal</keyword>
<protein>
    <submittedName>
        <fullName evidence="3">VCBS repeat protein</fullName>
    </submittedName>
</protein>
<dbReference type="InterPro" id="IPR011519">
    <property type="entry name" value="UnbV_ASPIC"/>
</dbReference>
<evidence type="ECO:0000313" key="4">
    <source>
        <dbReference type="Proteomes" id="UP000244225"/>
    </source>
</evidence>
<name>A0A2T5YFP7_9BACT</name>
<dbReference type="PANTHER" id="PTHR16026:SF0">
    <property type="entry name" value="CARTILAGE ACIDIC PROTEIN 1"/>
    <property type="match status" value="1"/>
</dbReference>
<evidence type="ECO:0000313" key="3">
    <source>
        <dbReference type="EMBL" id="PTX18148.1"/>
    </source>
</evidence>
<sequence>MITKHINQLLTIAGIAVTVSFSLSGCQTRAADGERALFVALDSTQTHISFVNQVQDTDKLNILSYLYFYNGAGVAAGDVNNDGLVDLFFVSNQGRNKLYLNKGNFTFEDISETAGIEGYSDWQTGVAMADVNGDGLLDIYVCAVSDYKGMEGANELYINNGAGADGKVTFTERAADYGLDFTGFSTQAAFFDYDRDGDLDVYLLNHAVHTSRSYDRVSTRNLRSNEAGDILFENQLIAPDGEAAAGEAVRFKDVSEQAGIYGAAMGYGLGVVVADMNNDGWDDIYVSNDFHEDDYYYLNNGDGTFTESVKEHFQHLSRFSMGCDAADMNNDGYPDLMTLDMYPEDEVVEKTSMGEDPLDIFLYKLQFGYFNQYSRNCLQLSHGGEKFSDIGLMAGVAATDWSWSTLLADYDNDGIKDIFITNGIVRRPNNMDYIKFASSDSMLHASTISKSLDQKGISMMPDGKVHNYLYKGTESLRFQDKSLTWGFAEPTVSNGAVYADLDNDGHLELITNNINQPAGIYRNNGNELNSNNYLKVQLRGAKPNAFGYGAKVLLKGKEGIQVQQLMPTRGFMSSVEPVLNFGLGKQDVVDTLVVIWGNQQVELRTNIQANTTLVLEQSAAREEAHVYYSHFAPKHEPLYEDVTSAYQLNFTHQENNYLEFYRESLIPFQTSTEGPKIAVADVNGDGLDDFYVGGAKWQAGSLFMQQPDGRFVLSNQALFQADSVYEDVDAIFFDANNDSYPDLYVVSGGNEFYGEMKEQFDRLYLNDGKGNFTRSKGLPPMYDNKSCVRAFDFDSDGDLDLFVGGRVLAYQYGRSPSSYLLINDGKGNFSDRTDELAPGLRLAGMVTDATWFDYDQDGDADLVVVGDWMPVTVFENQGSKLVKVTDQEELNQYVGFWQTVKAADFDNDGDLDLIVGNLGTNTKFRKREDTALRMYVKDIDGNETLDHILAYRLHNDWYPVATKDELGKQIPLINKKFTTYNGYAGKTIDALFDKGELEGAQVLEVNTFESLYLENRGDGTFKKHLLPREAQVSKIFSFYVEDVNHDGHLDILAGGNYYGVSTYQGRYDGSYGVLLAGDGKGGFRAIPATESRFLLQGEVRDIKKLKTGKGELMLVARNKLPLQLLRKLEPGSAGEYLAAGSKAERSVGGNLNRN</sequence>
<reference evidence="3 4" key="1">
    <citation type="submission" date="2018-04" db="EMBL/GenBank/DDBJ databases">
        <title>Genomic Encyclopedia of Archaeal and Bacterial Type Strains, Phase II (KMG-II): from individual species to whole genera.</title>
        <authorList>
            <person name="Goeker M."/>
        </authorList>
    </citation>
    <scope>NUCLEOTIDE SEQUENCE [LARGE SCALE GENOMIC DNA]</scope>
    <source>
        <strain evidence="3 4">DSM 100162</strain>
    </source>
</reference>
<organism evidence="3 4">
    <name type="scientific">Pontibacter mucosus</name>
    <dbReference type="NCBI Taxonomy" id="1649266"/>
    <lineage>
        <taxon>Bacteria</taxon>
        <taxon>Pseudomonadati</taxon>
        <taxon>Bacteroidota</taxon>
        <taxon>Cytophagia</taxon>
        <taxon>Cytophagales</taxon>
        <taxon>Hymenobacteraceae</taxon>
        <taxon>Pontibacter</taxon>
    </lineage>
</organism>
<dbReference type="PANTHER" id="PTHR16026">
    <property type="entry name" value="CARTILAGE ACIDIC PROTEIN 1"/>
    <property type="match status" value="1"/>
</dbReference>
<dbReference type="InterPro" id="IPR028994">
    <property type="entry name" value="Integrin_alpha_N"/>
</dbReference>
<dbReference type="Gene3D" id="2.130.10.130">
    <property type="entry name" value="Integrin alpha, N-terminal"/>
    <property type="match status" value="4"/>
</dbReference>
<dbReference type="InterPro" id="IPR027039">
    <property type="entry name" value="Crtac1"/>
</dbReference>
<comment type="caution">
    <text evidence="3">The sequence shown here is derived from an EMBL/GenBank/DDBJ whole genome shotgun (WGS) entry which is preliminary data.</text>
</comment>
<keyword evidence="4" id="KW-1185">Reference proteome</keyword>
<dbReference type="EMBL" id="QBKI01000007">
    <property type="protein sequence ID" value="PTX18148.1"/>
    <property type="molecule type" value="Genomic_DNA"/>
</dbReference>
<evidence type="ECO:0000259" key="2">
    <source>
        <dbReference type="Pfam" id="PF07593"/>
    </source>
</evidence>
<dbReference type="Pfam" id="PF07593">
    <property type="entry name" value="UnbV_ASPIC"/>
    <property type="match status" value="1"/>
</dbReference>
<dbReference type="Pfam" id="PF13517">
    <property type="entry name" value="FG-GAP_3"/>
    <property type="match status" value="4"/>
</dbReference>
<evidence type="ECO:0000256" key="1">
    <source>
        <dbReference type="ARBA" id="ARBA00022729"/>
    </source>
</evidence>
<dbReference type="AlphaFoldDB" id="A0A2T5YFP7"/>
<gene>
    <name evidence="3" type="ORF">C8N40_107187</name>
</gene>